<evidence type="ECO:0000256" key="4">
    <source>
        <dbReference type="ARBA" id="ARBA00022679"/>
    </source>
</evidence>
<evidence type="ECO:0000313" key="15">
    <source>
        <dbReference type="EMBL" id="MBF4501713.1"/>
    </source>
</evidence>
<dbReference type="NCBIfam" id="TIGR00594">
    <property type="entry name" value="polc"/>
    <property type="match status" value="1"/>
</dbReference>
<dbReference type="InterPro" id="IPR004013">
    <property type="entry name" value="PHP_dom"/>
</dbReference>
<evidence type="ECO:0000259" key="10">
    <source>
        <dbReference type="Pfam" id="PF01336"/>
    </source>
</evidence>
<dbReference type="Pfam" id="PF07733">
    <property type="entry name" value="DNA_pol3_alpha"/>
    <property type="match status" value="1"/>
</dbReference>
<evidence type="ECO:0000256" key="8">
    <source>
        <dbReference type="ARBA" id="ARBA00025611"/>
    </source>
</evidence>
<proteinExistence type="inferred from homology"/>
<dbReference type="InterPro" id="IPR004805">
    <property type="entry name" value="DnaE2/DnaE/PolC"/>
</dbReference>
<dbReference type="GO" id="GO:0003676">
    <property type="term" value="F:nucleic acid binding"/>
    <property type="evidence" value="ECO:0007669"/>
    <property type="project" value="InterPro"/>
</dbReference>
<evidence type="ECO:0000259" key="11">
    <source>
        <dbReference type="Pfam" id="PF02811"/>
    </source>
</evidence>
<comment type="function">
    <text evidence="8">DNA polymerase III is a complex, multichain enzyme responsible for most of the replicative synthesis in bacteria. This DNA polymerase also exhibits 3' to 5' exonuclease activity. The alpha chain is the DNA polymerase.</text>
</comment>
<dbReference type="InterPro" id="IPR012340">
    <property type="entry name" value="NA-bd_OB-fold"/>
</dbReference>
<evidence type="ECO:0000256" key="3">
    <source>
        <dbReference type="ARBA" id="ARBA00012417"/>
    </source>
</evidence>
<dbReference type="Pfam" id="PF17657">
    <property type="entry name" value="DNA_pol3_finger"/>
    <property type="match status" value="1"/>
</dbReference>
<keyword evidence="16" id="KW-1185">Reference proteome</keyword>
<dbReference type="PANTHER" id="PTHR32294:SF0">
    <property type="entry name" value="DNA POLYMERASE III SUBUNIT ALPHA"/>
    <property type="match status" value="1"/>
</dbReference>
<feature type="domain" description="DNA polymerase helix-hairpin-helix motif" evidence="13">
    <location>
        <begin position="753"/>
        <end position="838"/>
    </location>
</feature>
<accession>A0A8J7GMH2</accession>
<organism evidence="15 16">
    <name type="scientific">Savagea serpentis</name>
    <dbReference type="NCBI Taxonomy" id="2785297"/>
    <lineage>
        <taxon>Bacteria</taxon>
        <taxon>Bacillati</taxon>
        <taxon>Bacillota</taxon>
        <taxon>Bacilli</taxon>
        <taxon>Bacillales</taxon>
        <taxon>Caryophanaceae</taxon>
        <taxon>Savagea</taxon>
    </lineage>
</organism>
<dbReference type="EC" id="2.7.7.7" evidence="3"/>
<dbReference type="PANTHER" id="PTHR32294">
    <property type="entry name" value="DNA POLYMERASE III SUBUNIT ALPHA"/>
    <property type="match status" value="1"/>
</dbReference>
<comment type="subcellular location">
    <subcellularLocation>
        <location evidence="1">Cytoplasm</location>
    </subcellularLocation>
</comment>
<sequence>MIYGQIVTSDDVLRSIVTTEQVTRHLATSRKMAIVNHYLYGVPSFLRHTRERGIEPIIGLTASIRIDEQIVPLYVYAKNLQGYHMLVKLSSAIAQTEGGIIPYRWLRAYSAHCLIIAPANDITGYRSPQLYDAFTDNLLESTTFAFALSRQFEIEEQMELQWLAFTKEQEIPLTYYHEIRYLHAEDAETYAIATAIRQTTTLDEVSIANGVYVSRSEQELKDLYADHADWFTVQEELFSQCEPYDLPNDLQMPRYPYDGDTMQLLRERAYSQLVEKGLDEARYRDRLTYELDVIDRLNFADYFLVVAHIIELAHERNIIVGPGRGSSASSLVAYCLNITAVDPLHYGLVFERFLNEERVTIPDIDVDIQDTERLALLQAVQQYYGEQHVAQIATYGTLSMRAVVRAVGRVLGIPREQLDRIASTLGATKEKQLKNALQKSPDLAQDSTLQTLWYHSLKLEHLPRSISTHAAGIVISPERLVDLIPLQKSSDDLFMTQWTMKDIEWSGLVKIDLLSLRNLTILQRILEMIRFNTKKEFTLQQIPLNDLKTFQLFQAGDTDGIFQFESSGMKQALRQIHPERFEHIVVTNALYRPGPMAQIPLFADRKNNGSPIPSIHPEIDHILRETYGIIVYQEQIMQIVVAVAGFTYAEADLLRRAISKKDESVLRQAEQQFISGAVTNGMTSEEAMRIFQLIAQFAQYGFPKSHAVAYAHISYWLAYFKANAPTYYFAAMLSFSSANEIEQWIRQAKRYNVRFLPPSLLKSRWNHTVENQNIRLGFKQIKGLSRSFYPLWKEIRKEEQIRTIYDVARLLKKEFTESLALDLIHSGACDELEGSRSTNIHRIPAALGIAQFGNAGKIKEIEGETYDPLVLLEEEYARLQLYISEHPLETVRQKVANTIPLAEIHEQMNHVHVLAFVRLIRTTRTKNGEAMAFVTIEDETATITAIFFPKSYKQFAEQLQERNILTVEGKTQFRRGEKEIIVNNIQYIGQL</sequence>
<dbReference type="RefSeq" id="WP_194563197.1">
    <property type="nucleotide sequence ID" value="NZ_JADKPV010000005.1"/>
</dbReference>
<feature type="domain" description="Bacterial DNA polymerase III alpha subunit NTPase" evidence="12">
    <location>
        <begin position="271"/>
        <end position="514"/>
    </location>
</feature>
<evidence type="ECO:0000256" key="5">
    <source>
        <dbReference type="ARBA" id="ARBA00022695"/>
    </source>
</evidence>
<evidence type="ECO:0000256" key="7">
    <source>
        <dbReference type="ARBA" id="ARBA00022932"/>
    </source>
</evidence>
<feature type="domain" description="PHP" evidence="11">
    <location>
        <begin position="32"/>
        <end position="114"/>
    </location>
</feature>
<feature type="domain" description="DNA polymerase III alpha subunit finger" evidence="14">
    <location>
        <begin position="518"/>
        <end position="681"/>
    </location>
</feature>
<dbReference type="InterPro" id="IPR029460">
    <property type="entry name" value="DNAPol_HHH"/>
</dbReference>
<dbReference type="InterPro" id="IPR041931">
    <property type="entry name" value="DNA_pol3_alpha_thumb_dom"/>
</dbReference>
<dbReference type="Pfam" id="PF01336">
    <property type="entry name" value="tRNA_anti-codon"/>
    <property type="match status" value="1"/>
</dbReference>
<keyword evidence="7" id="KW-0239">DNA-directed DNA polymerase</keyword>
<reference evidence="15" key="1">
    <citation type="submission" date="2020-11" db="EMBL/GenBank/DDBJ databases">
        <title>Multidrug resistant novel bacterium Savagea serpentis sp. nov., isolated from the scats of a vine snake (Ahaetulla nasuta).</title>
        <authorList>
            <person name="Venkata Ramana V."/>
            <person name="Vikas Patil S."/>
            <person name="Yogita Lugani V."/>
        </authorList>
    </citation>
    <scope>NUCLEOTIDE SEQUENCE</scope>
    <source>
        <strain evidence="15">SN6</strain>
    </source>
</reference>
<dbReference type="Proteomes" id="UP000622653">
    <property type="component" value="Unassembled WGS sequence"/>
</dbReference>
<evidence type="ECO:0000259" key="12">
    <source>
        <dbReference type="Pfam" id="PF07733"/>
    </source>
</evidence>
<dbReference type="GO" id="GO:0008408">
    <property type="term" value="F:3'-5' exonuclease activity"/>
    <property type="evidence" value="ECO:0007669"/>
    <property type="project" value="InterPro"/>
</dbReference>
<evidence type="ECO:0000259" key="14">
    <source>
        <dbReference type="Pfam" id="PF17657"/>
    </source>
</evidence>
<comment type="caution">
    <text evidence="15">The sequence shown here is derived from an EMBL/GenBank/DDBJ whole genome shotgun (WGS) entry which is preliminary data.</text>
</comment>
<dbReference type="InterPro" id="IPR004365">
    <property type="entry name" value="NA-bd_OB_tRNA"/>
</dbReference>
<keyword evidence="6" id="KW-0235">DNA replication</keyword>
<dbReference type="GO" id="GO:0005737">
    <property type="term" value="C:cytoplasm"/>
    <property type="evidence" value="ECO:0007669"/>
    <property type="project" value="UniProtKB-SubCell"/>
</dbReference>
<dbReference type="CDD" id="cd04485">
    <property type="entry name" value="DnaE_OBF"/>
    <property type="match status" value="1"/>
</dbReference>
<evidence type="ECO:0000256" key="9">
    <source>
        <dbReference type="ARBA" id="ARBA00049244"/>
    </source>
</evidence>
<dbReference type="InterPro" id="IPR040982">
    <property type="entry name" value="DNA_pol3_finger"/>
</dbReference>
<evidence type="ECO:0000256" key="2">
    <source>
        <dbReference type="ARBA" id="ARBA00009496"/>
    </source>
</evidence>
<keyword evidence="4" id="KW-0808">Transferase</keyword>
<comment type="catalytic activity">
    <reaction evidence="9">
        <text>DNA(n) + a 2'-deoxyribonucleoside 5'-triphosphate = DNA(n+1) + diphosphate</text>
        <dbReference type="Rhea" id="RHEA:22508"/>
        <dbReference type="Rhea" id="RHEA-COMP:17339"/>
        <dbReference type="Rhea" id="RHEA-COMP:17340"/>
        <dbReference type="ChEBI" id="CHEBI:33019"/>
        <dbReference type="ChEBI" id="CHEBI:61560"/>
        <dbReference type="ChEBI" id="CHEBI:173112"/>
        <dbReference type="EC" id="2.7.7.7"/>
    </reaction>
</comment>
<dbReference type="GO" id="GO:0003887">
    <property type="term" value="F:DNA-directed DNA polymerase activity"/>
    <property type="evidence" value="ECO:0007669"/>
    <property type="project" value="UniProtKB-KW"/>
</dbReference>
<dbReference type="InterPro" id="IPR011708">
    <property type="entry name" value="DNA_pol3_alpha_NTPase_dom"/>
</dbReference>
<dbReference type="Gene3D" id="3.20.20.140">
    <property type="entry name" value="Metal-dependent hydrolases"/>
    <property type="match status" value="1"/>
</dbReference>
<comment type="similarity">
    <text evidence="2">Belongs to the DNA polymerase type-C family. DnaE subfamily.</text>
</comment>
<evidence type="ECO:0000256" key="1">
    <source>
        <dbReference type="ARBA" id="ARBA00004496"/>
    </source>
</evidence>
<dbReference type="Gene3D" id="2.40.50.140">
    <property type="entry name" value="Nucleic acid-binding proteins"/>
    <property type="match status" value="1"/>
</dbReference>
<dbReference type="AlphaFoldDB" id="A0A8J7GMH2"/>
<dbReference type="Gene3D" id="1.10.10.1600">
    <property type="entry name" value="Bacterial DNA polymerase III alpha subunit, thumb domain"/>
    <property type="match status" value="1"/>
</dbReference>
<evidence type="ECO:0000256" key="6">
    <source>
        <dbReference type="ARBA" id="ARBA00022705"/>
    </source>
</evidence>
<feature type="domain" description="OB" evidence="10">
    <location>
        <begin position="921"/>
        <end position="986"/>
    </location>
</feature>
<dbReference type="Gene3D" id="1.10.150.870">
    <property type="match status" value="1"/>
</dbReference>
<dbReference type="Pfam" id="PF02811">
    <property type="entry name" value="PHP"/>
    <property type="match status" value="1"/>
</dbReference>
<evidence type="ECO:0000313" key="16">
    <source>
        <dbReference type="Proteomes" id="UP000622653"/>
    </source>
</evidence>
<name>A0A8J7GMH2_9BACL</name>
<evidence type="ECO:0000259" key="13">
    <source>
        <dbReference type="Pfam" id="PF14579"/>
    </source>
</evidence>
<dbReference type="SUPFAM" id="SSF50249">
    <property type="entry name" value="Nucleic acid-binding proteins"/>
    <property type="match status" value="1"/>
</dbReference>
<dbReference type="EMBL" id="JADKPV010000005">
    <property type="protein sequence ID" value="MBF4501713.1"/>
    <property type="molecule type" value="Genomic_DNA"/>
</dbReference>
<gene>
    <name evidence="15" type="ORF">IRY55_10085</name>
</gene>
<keyword evidence="5" id="KW-0548">Nucleotidyltransferase</keyword>
<dbReference type="GO" id="GO:0006260">
    <property type="term" value="P:DNA replication"/>
    <property type="evidence" value="ECO:0007669"/>
    <property type="project" value="UniProtKB-KW"/>
</dbReference>
<protein>
    <recommendedName>
        <fullName evidence="3">DNA-directed DNA polymerase</fullName>
        <ecNumber evidence="3">2.7.7.7</ecNumber>
    </recommendedName>
</protein>
<dbReference type="Pfam" id="PF14579">
    <property type="entry name" value="HHH_6"/>
    <property type="match status" value="1"/>
</dbReference>